<proteinExistence type="predicted"/>
<name>Q9HIQ0_THEAC</name>
<keyword evidence="2" id="KW-0547">Nucleotide-binding</keyword>
<organism evidence="6 7">
    <name type="scientific">Thermoplasma acidophilum (strain ATCC 25905 / DSM 1728 / JCM 9062 / NBRC 15155 / AMRC-C165)</name>
    <dbReference type="NCBI Taxonomy" id="273075"/>
    <lineage>
        <taxon>Archaea</taxon>
        <taxon>Methanobacteriati</taxon>
        <taxon>Thermoplasmatota</taxon>
        <taxon>Thermoplasmata</taxon>
        <taxon>Thermoplasmatales</taxon>
        <taxon>Thermoplasmataceae</taxon>
        <taxon>Thermoplasma</taxon>
    </lineage>
</organism>
<dbReference type="OrthoDB" id="43786at2157"/>
<accession>Q9HIQ0</accession>
<evidence type="ECO:0000313" key="7">
    <source>
        <dbReference type="Proteomes" id="UP000001024"/>
    </source>
</evidence>
<dbReference type="CDD" id="cd01169">
    <property type="entry name" value="HMPP_kinase"/>
    <property type="match status" value="1"/>
</dbReference>
<evidence type="ECO:0000256" key="4">
    <source>
        <dbReference type="ARBA" id="ARBA00022840"/>
    </source>
</evidence>
<dbReference type="RefSeq" id="WP_010901689.1">
    <property type="nucleotide sequence ID" value="NC_002578.1"/>
</dbReference>
<evidence type="ECO:0000256" key="3">
    <source>
        <dbReference type="ARBA" id="ARBA00022777"/>
    </source>
</evidence>
<dbReference type="FunCoup" id="Q9HIQ0">
    <property type="interactions" value="4"/>
</dbReference>
<evidence type="ECO:0000259" key="5">
    <source>
        <dbReference type="Pfam" id="PF08543"/>
    </source>
</evidence>
<dbReference type="InterPro" id="IPR004399">
    <property type="entry name" value="HMP/HMP-P_kinase_dom"/>
</dbReference>
<dbReference type="GO" id="GO:0005524">
    <property type="term" value="F:ATP binding"/>
    <property type="evidence" value="ECO:0007669"/>
    <property type="project" value="UniProtKB-KW"/>
</dbReference>
<dbReference type="HOGENOM" id="CLU_020520_0_0_2"/>
<dbReference type="GO" id="GO:0009228">
    <property type="term" value="P:thiamine biosynthetic process"/>
    <property type="evidence" value="ECO:0007669"/>
    <property type="project" value="InterPro"/>
</dbReference>
<dbReference type="GO" id="GO:0008972">
    <property type="term" value="F:phosphomethylpyrimidine kinase activity"/>
    <property type="evidence" value="ECO:0007669"/>
    <property type="project" value="InterPro"/>
</dbReference>
<evidence type="ECO:0000313" key="6">
    <source>
        <dbReference type="EMBL" id="CAC12405.1"/>
    </source>
</evidence>
<dbReference type="SUPFAM" id="SSF53613">
    <property type="entry name" value="Ribokinase-like"/>
    <property type="match status" value="1"/>
</dbReference>
<dbReference type="KEGG" id="tac:Ta1281"/>
<dbReference type="GO" id="GO:0008902">
    <property type="term" value="F:hydroxymethylpyrimidine kinase activity"/>
    <property type="evidence" value="ECO:0007669"/>
    <property type="project" value="TreeGrafter"/>
</dbReference>
<dbReference type="Proteomes" id="UP000001024">
    <property type="component" value="Chromosome"/>
</dbReference>
<dbReference type="InParanoid" id="Q9HIQ0"/>
<dbReference type="EMBL" id="AL445067">
    <property type="protein sequence ID" value="CAC12405.1"/>
    <property type="molecule type" value="Genomic_DNA"/>
</dbReference>
<feature type="domain" description="Pyridoxamine kinase/Phosphomethylpyrimidine kinase" evidence="5">
    <location>
        <begin position="12"/>
        <end position="253"/>
    </location>
</feature>
<protein>
    <submittedName>
        <fullName evidence="6">Probable phosphomethylpyrimidine kinase</fullName>
    </submittedName>
</protein>
<keyword evidence="4" id="KW-0067">ATP-binding</keyword>
<keyword evidence="3 6" id="KW-0418">Kinase</keyword>
<evidence type="ECO:0000256" key="1">
    <source>
        <dbReference type="ARBA" id="ARBA00022679"/>
    </source>
</evidence>
<keyword evidence="7" id="KW-1185">Reference proteome</keyword>
<reference evidence="6 7" key="1">
    <citation type="journal article" date="2000" name="Nature">
        <title>The genome sequence of the thermoacidophilic scavenger Thermoplasma acidophilum.</title>
        <authorList>
            <person name="Ruepp A."/>
            <person name="Graml W."/>
            <person name="Santos-Martinez M.L."/>
            <person name="Koretke K.K."/>
            <person name="Volker C."/>
            <person name="Mewes H.W."/>
            <person name="Frishman D."/>
            <person name="Stocker S."/>
            <person name="Lupas A.N."/>
            <person name="Baumeister W."/>
        </authorList>
    </citation>
    <scope>NUCLEOTIDE SEQUENCE [LARGE SCALE GENOMIC DNA]</scope>
    <source>
        <strain evidence="7">ATCC 25905 / DSM 1728 / JCM 9062 / NBRC 15155 / AMRC-C165</strain>
    </source>
</reference>
<dbReference type="PANTHER" id="PTHR20858:SF17">
    <property type="entry name" value="HYDROXYMETHYLPYRIMIDINE_PHOSPHOMETHYLPYRIMIDINE KINASE THI20-RELATED"/>
    <property type="match status" value="1"/>
</dbReference>
<dbReference type="NCBIfam" id="TIGR00097">
    <property type="entry name" value="HMP-P_kinase"/>
    <property type="match status" value="1"/>
</dbReference>
<dbReference type="Pfam" id="PF08543">
    <property type="entry name" value="Phos_pyr_kin"/>
    <property type="match status" value="1"/>
</dbReference>
<dbReference type="InterPro" id="IPR029056">
    <property type="entry name" value="Ribokinase-like"/>
</dbReference>
<dbReference type="GO" id="GO:0005829">
    <property type="term" value="C:cytosol"/>
    <property type="evidence" value="ECO:0007669"/>
    <property type="project" value="TreeGrafter"/>
</dbReference>
<dbReference type="eggNOG" id="arCOG00020">
    <property type="taxonomic scope" value="Archaea"/>
</dbReference>
<keyword evidence="1" id="KW-0808">Transferase</keyword>
<dbReference type="EnsemblBacteria" id="CAC12405">
    <property type="protein sequence ID" value="CAC12405"/>
    <property type="gene ID" value="CAC12405"/>
</dbReference>
<dbReference type="InterPro" id="IPR013749">
    <property type="entry name" value="PM/HMP-P_kinase-1"/>
</dbReference>
<dbReference type="PANTHER" id="PTHR20858">
    <property type="entry name" value="PHOSPHOMETHYLPYRIMIDINE KINASE"/>
    <property type="match status" value="1"/>
</dbReference>
<dbReference type="AlphaFoldDB" id="Q9HIQ0"/>
<evidence type="ECO:0000256" key="2">
    <source>
        <dbReference type="ARBA" id="ARBA00022741"/>
    </source>
</evidence>
<dbReference type="FunFam" id="3.40.1190.20:FF:000003">
    <property type="entry name" value="Phosphomethylpyrimidine kinase ThiD"/>
    <property type="match status" value="1"/>
</dbReference>
<gene>
    <name evidence="6" type="ordered locus">Ta1281</name>
</gene>
<dbReference type="STRING" id="273075.gene:9572505"/>
<sequence length="263" mass="28292">MVPHALTVAGSDSGGGAGIQADLKTFNALSVFGMSVIVALTAQNSYEVSGILPVPPDFVKLQFETVAKDIKVDGSKTGMLFSSDIISVVAREFTEFGVPVIVVDPVMVSKSNARLLKEDAIETLKEKLLPISTMVTPNVPEAEILSGIKIRNIEDMHSAAEKLYDETGSHILIKGGHLESSPIDVLYDGSSFHEFPGSRINTKNTHGTGDTLSSAIVSYMIRGHSESESVRLAKEYVEGAIKNSFTTGKGYGSLCHWWQYGQI</sequence>
<dbReference type="PaxDb" id="273075-Ta1281"/>
<dbReference type="Gene3D" id="3.40.1190.20">
    <property type="match status" value="1"/>
</dbReference>